<name>A0A0C2IFV0_THEKT</name>
<keyword evidence="3" id="KW-1185">Reference proteome</keyword>
<feature type="compositionally biased region" description="Basic and acidic residues" evidence="1">
    <location>
        <begin position="71"/>
        <end position="87"/>
    </location>
</feature>
<proteinExistence type="predicted"/>
<organism evidence="2 3">
    <name type="scientific">Thelohanellus kitauei</name>
    <name type="common">Myxosporean</name>
    <dbReference type="NCBI Taxonomy" id="669202"/>
    <lineage>
        <taxon>Eukaryota</taxon>
        <taxon>Metazoa</taxon>
        <taxon>Cnidaria</taxon>
        <taxon>Myxozoa</taxon>
        <taxon>Myxosporea</taxon>
        <taxon>Bivalvulida</taxon>
        <taxon>Platysporina</taxon>
        <taxon>Myxobolidae</taxon>
        <taxon>Thelohanellus</taxon>
    </lineage>
</organism>
<protein>
    <submittedName>
        <fullName evidence="2">Uncharacterized protein</fullName>
    </submittedName>
</protein>
<sequence>MELIECMWNDADTSNDDESLTSVDKNLYPLEIDLYAHDTNQASNVQRLERTELCESSENNMIHQKVRTRRRIEISRKGKNSGEKADGSWEDGFGFNENQVKNIPIFWFPPTSIPTLN</sequence>
<dbReference type="AlphaFoldDB" id="A0A0C2IFV0"/>
<accession>A0A0C2IFV0</accession>
<reference evidence="2 3" key="1">
    <citation type="journal article" date="2014" name="Genome Biol. Evol.">
        <title>The genome of the myxosporean Thelohanellus kitauei shows adaptations to nutrient acquisition within its fish host.</title>
        <authorList>
            <person name="Yang Y."/>
            <person name="Xiong J."/>
            <person name="Zhou Z."/>
            <person name="Huo F."/>
            <person name="Miao W."/>
            <person name="Ran C."/>
            <person name="Liu Y."/>
            <person name="Zhang J."/>
            <person name="Feng J."/>
            <person name="Wang M."/>
            <person name="Wang M."/>
            <person name="Wang L."/>
            <person name="Yao B."/>
        </authorList>
    </citation>
    <scope>NUCLEOTIDE SEQUENCE [LARGE SCALE GENOMIC DNA]</scope>
    <source>
        <strain evidence="2">Wuqing</strain>
    </source>
</reference>
<dbReference type="EMBL" id="JWZT01004411">
    <property type="protein sequence ID" value="KII64179.1"/>
    <property type="molecule type" value="Genomic_DNA"/>
</dbReference>
<evidence type="ECO:0000313" key="3">
    <source>
        <dbReference type="Proteomes" id="UP000031668"/>
    </source>
</evidence>
<gene>
    <name evidence="2" type="ORF">RF11_03234</name>
</gene>
<dbReference type="Proteomes" id="UP000031668">
    <property type="component" value="Unassembled WGS sequence"/>
</dbReference>
<evidence type="ECO:0000256" key="1">
    <source>
        <dbReference type="SAM" id="MobiDB-lite"/>
    </source>
</evidence>
<feature type="region of interest" description="Disordered" evidence="1">
    <location>
        <begin position="65"/>
        <end position="93"/>
    </location>
</feature>
<evidence type="ECO:0000313" key="2">
    <source>
        <dbReference type="EMBL" id="KII64179.1"/>
    </source>
</evidence>
<comment type="caution">
    <text evidence="2">The sequence shown here is derived from an EMBL/GenBank/DDBJ whole genome shotgun (WGS) entry which is preliminary data.</text>
</comment>